<feature type="compositionally biased region" description="Basic and acidic residues" evidence="1">
    <location>
        <begin position="1"/>
        <end position="11"/>
    </location>
</feature>
<accession>A0A6V7S9Q7</accession>
<gene>
    <name evidence="2" type="ORF">PVLDE_1101840</name>
</gene>
<name>A0A6V7S9Q7_PLAVN</name>
<dbReference type="VEuPathDB" id="PlasmoDB:PVLDE_1101840"/>
<sequence length="60" mass="6906">MTENKNKKEENNVCSPNESRGKVSINPKKRNYEDLSENMNIKSVLAFVPRIVQLNGKKNE</sequence>
<reference evidence="2 3" key="1">
    <citation type="submission" date="2020-08" db="EMBL/GenBank/DDBJ databases">
        <authorList>
            <person name="Ramaprasad A."/>
        </authorList>
    </citation>
    <scope>NUCLEOTIDE SEQUENCE [LARGE SCALE GENOMIC DNA]</scope>
</reference>
<feature type="region of interest" description="Disordered" evidence="1">
    <location>
        <begin position="1"/>
        <end position="31"/>
    </location>
</feature>
<dbReference type="EMBL" id="LR865373">
    <property type="protein sequence ID" value="CAD2095122.1"/>
    <property type="molecule type" value="Genomic_DNA"/>
</dbReference>
<dbReference type="AlphaFoldDB" id="A0A6V7S9Q7"/>
<proteinExistence type="predicted"/>
<evidence type="ECO:0000313" key="2">
    <source>
        <dbReference type="EMBL" id="CAD2095122.1"/>
    </source>
</evidence>
<evidence type="ECO:0000256" key="1">
    <source>
        <dbReference type="SAM" id="MobiDB-lite"/>
    </source>
</evidence>
<protein>
    <submittedName>
        <fullName evidence="2">Uncharacterized protein</fullName>
    </submittedName>
</protein>
<evidence type="ECO:0000313" key="3">
    <source>
        <dbReference type="Proteomes" id="UP000515308"/>
    </source>
</evidence>
<organism evidence="2 3">
    <name type="scientific">Plasmodium vinckei lentum</name>
    <dbReference type="NCBI Taxonomy" id="138297"/>
    <lineage>
        <taxon>Eukaryota</taxon>
        <taxon>Sar</taxon>
        <taxon>Alveolata</taxon>
        <taxon>Apicomplexa</taxon>
        <taxon>Aconoidasida</taxon>
        <taxon>Haemosporida</taxon>
        <taxon>Plasmodiidae</taxon>
        <taxon>Plasmodium</taxon>
        <taxon>Plasmodium (Vinckeia)</taxon>
    </lineage>
</organism>
<dbReference type="Proteomes" id="UP000515308">
    <property type="component" value="Chromosome PVLDE_11"/>
</dbReference>